<dbReference type="SMART" id="SM00028">
    <property type="entry name" value="TPR"/>
    <property type="match status" value="2"/>
</dbReference>
<evidence type="ECO:0000256" key="1">
    <source>
        <dbReference type="ARBA" id="ARBA00005662"/>
    </source>
</evidence>
<protein>
    <submittedName>
        <fullName evidence="5">Capsule biosynthesis protein</fullName>
    </submittedName>
</protein>
<dbReference type="OrthoDB" id="5405713at2"/>
<feature type="compositionally biased region" description="Pro residues" evidence="2">
    <location>
        <begin position="39"/>
        <end position="75"/>
    </location>
</feature>
<dbReference type="Gene3D" id="3.60.21.10">
    <property type="match status" value="1"/>
</dbReference>
<dbReference type="InterPro" id="IPR011990">
    <property type="entry name" value="TPR-like_helical_dom_sf"/>
</dbReference>
<feature type="region of interest" description="Disordered" evidence="2">
    <location>
        <begin position="174"/>
        <end position="197"/>
    </location>
</feature>
<dbReference type="Proteomes" id="UP000011682">
    <property type="component" value="Unassembled WGS sequence"/>
</dbReference>
<dbReference type="eggNOG" id="COG2843">
    <property type="taxonomic scope" value="Bacteria"/>
</dbReference>
<accession>S9PM67</accession>
<feature type="chain" id="PRO_5004554835" evidence="3">
    <location>
        <begin position="21"/>
        <end position="526"/>
    </location>
</feature>
<evidence type="ECO:0000313" key="6">
    <source>
        <dbReference type="Proteomes" id="UP000011682"/>
    </source>
</evidence>
<reference evidence="5" key="1">
    <citation type="submission" date="2013-05" db="EMBL/GenBank/DDBJ databases">
        <title>Genome assembly of Cystobacter fuscus DSM 2262.</title>
        <authorList>
            <person name="Sharma G."/>
            <person name="Khatri I."/>
            <person name="Kaur C."/>
            <person name="Mayilraj S."/>
            <person name="Subramanian S."/>
        </authorList>
    </citation>
    <scope>NUCLEOTIDE SEQUENCE [LARGE SCALE GENOMIC DNA]</scope>
    <source>
        <strain evidence="5">DSM 2262</strain>
    </source>
</reference>
<feature type="region of interest" description="Disordered" evidence="2">
    <location>
        <begin position="500"/>
        <end position="526"/>
    </location>
</feature>
<keyword evidence="3" id="KW-0732">Signal</keyword>
<feature type="compositionally biased region" description="Pro residues" evidence="2">
    <location>
        <begin position="185"/>
        <end position="196"/>
    </location>
</feature>
<comment type="caution">
    <text evidence="5">The sequence shown here is derived from an EMBL/GenBank/DDBJ whole genome shotgun (WGS) entry which is preliminary data.</text>
</comment>
<dbReference type="InterPro" id="IPR019734">
    <property type="entry name" value="TPR_rpt"/>
</dbReference>
<evidence type="ECO:0000256" key="2">
    <source>
        <dbReference type="SAM" id="MobiDB-lite"/>
    </source>
</evidence>
<feature type="compositionally biased region" description="Low complexity" evidence="2">
    <location>
        <begin position="76"/>
        <end position="86"/>
    </location>
</feature>
<feature type="signal peptide" evidence="3">
    <location>
        <begin position="1"/>
        <end position="20"/>
    </location>
</feature>
<dbReference type="InterPro" id="IPR052169">
    <property type="entry name" value="CW_Biosynth-Accessory"/>
</dbReference>
<evidence type="ECO:0000256" key="3">
    <source>
        <dbReference type="SAM" id="SignalP"/>
    </source>
</evidence>
<dbReference type="SMART" id="SM00854">
    <property type="entry name" value="PGA_cap"/>
    <property type="match status" value="1"/>
</dbReference>
<evidence type="ECO:0000313" key="5">
    <source>
        <dbReference type="EMBL" id="EPX64091.1"/>
    </source>
</evidence>
<feature type="region of interest" description="Disordered" evidence="2">
    <location>
        <begin position="28"/>
        <end position="87"/>
    </location>
</feature>
<feature type="domain" description="Capsule synthesis protein CapA" evidence="4">
    <location>
        <begin position="201"/>
        <end position="441"/>
    </location>
</feature>
<organism evidence="5 6">
    <name type="scientific">Cystobacter fuscus (strain ATCC 25194 / DSM 2262 / NBRC 100088 / M29)</name>
    <dbReference type="NCBI Taxonomy" id="1242864"/>
    <lineage>
        <taxon>Bacteria</taxon>
        <taxon>Pseudomonadati</taxon>
        <taxon>Myxococcota</taxon>
        <taxon>Myxococcia</taxon>
        <taxon>Myxococcales</taxon>
        <taxon>Cystobacterineae</taxon>
        <taxon>Archangiaceae</taxon>
        <taxon>Cystobacter</taxon>
    </lineage>
</organism>
<dbReference type="EMBL" id="ANAH02000004">
    <property type="protein sequence ID" value="EPX64091.1"/>
    <property type="molecule type" value="Genomic_DNA"/>
</dbReference>
<gene>
    <name evidence="5" type="ORF">D187_005224</name>
</gene>
<dbReference type="AlphaFoldDB" id="S9PM67"/>
<dbReference type="SUPFAM" id="SSF48452">
    <property type="entry name" value="TPR-like"/>
    <property type="match status" value="1"/>
</dbReference>
<dbReference type="SUPFAM" id="SSF56300">
    <property type="entry name" value="Metallo-dependent phosphatases"/>
    <property type="match status" value="1"/>
</dbReference>
<dbReference type="Gene3D" id="1.25.40.10">
    <property type="entry name" value="Tetratricopeptide repeat domain"/>
    <property type="match status" value="1"/>
</dbReference>
<dbReference type="Pfam" id="PF09587">
    <property type="entry name" value="PGA_cap"/>
    <property type="match status" value="1"/>
</dbReference>
<dbReference type="PANTHER" id="PTHR33393">
    <property type="entry name" value="POLYGLUTAMINE SYNTHESIS ACCESSORY PROTEIN RV0574C-RELATED"/>
    <property type="match status" value="1"/>
</dbReference>
<name>S9PM67_CYSF2</name>
<proteinExistence type="inferred from homology"/>
<dbReference type="InterPro" id="IPR029052">
    <property type="entry name" value="Metallo-depent_PP-like"/>
</dbReference>
<evidence type="ECO:0000259" key="4">
    <source>
        <dbReference type="SMART" id="SM00854"/>
    </source>
</evidence>
<dbReference type="CDD" id="cd07381">
    <property type="entry name" value="MPP_CapA"/>
    <property type="match status" value="1"/>
</dbReference>
<comment type="similarity">
    <text evidence="1">Belongs to the CapA family.</text>
</comment>
<dbReference type="PROSITE" id="PS51257">
    <property type="entry name" value="PROKAR_LIPOPROTEIN"/>
    <property type="match status" value="1"/>
</dbReference>
<sequence>MRSRSLLFSVLALSSLGGCANWRASTAEPIRRPISDAPSVPPEANVPPTPPAPPAPPAPAPEAPPPAPEAPPAPPASASTPVGTPPLATTAAEVDALYARGVEALKAKDAPAALEAFSACARAAPERVDCQWELGWAYSLLNRWQEALAAWSVVQRLDPAHPDLEDALTQARGQTALQRQLAQPAAPPAPRPPPPADARLRIRAVGDVMLGTSFPEGLLPPDDGAASLATVAPLLRDADLTFINLEGPLCDHGETQKCRRGGNCYAFRSPTHYGRYLKDAGVDLASTANNHSGDFGELCRRETEATLDSLGIAWSGPAGTVATVEKNGLRVGMVAFHTSPNCNHVNNHATAAALVRQVKAAHDLVLVSFHGGAEGGKALNIPQGTEMFYGENRGDLRAFTHAVIDAGADLVIGHGPHVVRALEFYKDKLILYSLGNFATYGSFNLKGPQGLGMIADVELDAQGRFLSGRLLPTRQEGRGIPQPDPAGEVLPLVRRLTGEDFPTTGAQVSPDGRITPRKVSASREVK</sequence>
<keyword evidence="6" id="KW-1185">Reference proteome</keyword>
<dbReference type="PANTHER" id="PTHR33393:SF11">
    <property type="entry name" value="POLYGLUTAMINE SYNTHESIS ACCESSORY PROTEIN RV0574C-RELATED"/>
    <property type="match status" value="1"/>
</dbReference>
<dbReference type="InterPro" id="IPR019079">
    <property type="entry name" value="Capsule_synth_CapA"/>
</dbReference>
<dbReference type="RefSeq" id="WP_002621408.1">
    <property type="nucleotide sequence ID" value="NZ_ANAH02000004.1"/>
</dbReference>